<evidence type="ECO:0000256" key="9">
    <source>
        <dbReference type="SAM" id="Phobius"/>
    </source>
</evidence>
<evidence type="ECO:0000313" key="12">
    <source>
        <dbReference type="Proteomes" id="UP000054771"/>
    </source>
</evidence>
<feature type="transmembrane region" description="Helical" evidence="9">
    <location>
        <begin position="360"/>
        <end position="381"/>
    </location>
</feature>
<feature type="transmembrane region" description="Helical" evidence="9">
    <location>
        <begin position="78"/>
        <end position="97"/>
    </location>
</feature>
<dbReference type="InterPro" id="IPR003663">
    <property type="entry name" value="Sugar/inositol_transpt"/>
</dbReference>
<feature type="region of interest" description="Disordered" evidence="8">
    <location>
        <begin position="503"/>
        <end position="527"/>
    </location>
</feature>
<reference evidence="12" key="1">
    <citation type="journal article" date="2016" name="Genome Announc.">
        <title>Draft genome sequences of fungus Aspergillus calidoustus.</title>
        <authorList>
            <person name="Horn F."/>
            <person name="Linde J."/>
            <person name="Mattern D.J."/>
            <person name="Walther G."/>
            <person name="Guthke R."/>
            <person name="Scherlach K."/>
            <person name="Martin K."/>
            <person name="Brakhage A.A."/>
            <person name="Petzke L."/>
            <person name="Valiante V."/>
        </authorList>
    </citation>
    <scope>NUCLEOTIDE SEQUENCE [LARGE SCALE GENOMIC DNA]</scope>
    <source>
        <strain evidence="12">SF006504</strain>
    </source>
</reference>
<dbReference type="GO" id="GO:0005351">
    <property type="term" value="F:carbohydrate:proton symporter activity"/>
    <property type="evidence" value="ECO:0007669"/>
    <property type="project" value="TreeGrafter"/>
</dbReference>
<evidence type="ECO:0000256" key="2">
    <source>
        <dbReference type="ARBA" id="ARBA00010992"/>
    </source>
</evidence>
<keyword evidence="4 9" id="KW-0812">Transmembrane</keyword>
<dbReference type="InterPro" id="IPR050360">
    <property type="entry name" value="MFS_Sugar_Transporters"/>
</dbReference>
<evidence type="ECO:0000256" key="3">
    <source>
        <dbReference type="ARBA" id="ARBA00022448"/>
    </source>
</evidence>
<keyword evidence="5 9" id="KW-1133">Transmembrane helix</keyword>
<keyword evidence="6 9" id="KW-0472">Membrane</keyword>
<dbReference type="FunFam" id="1.20.1250.20:FF:000134">
    <property type="entry name" value="MFS sugar transporter protein"/>
    <property type="match status" value="1"/>
</dbReference>
<feature type="transmembrane region" description="Helical" evidence="9">
    <location>
        <begin position="430"/>
        <end position="450"/>
    </location>
</feature>
<dbReference type="OrthoDB" id="6133115at2759"/>
<evidence type="ECO:0000313" key="11">
    <source>
        <dbReference type="EMBL" id="CEL00697.1"/>
    </source>
</evidence>
<keyword evidence="3 7" id="KW-0813">Transport</keyword>
<feature type="transmembrane region" description="Helical" evidence="9">
    <location>
        <begin position="335"/>
        <end position="353"/>
    </location>
</feature>
<feature type="compositionally biased region" description="Basic and acidic residues" evidence="8">
    <location>
        <begin position="1"/>
        <end position="11"/>
    </location>
</feature>
<dbReference type="AlphaFoldDB" id="A0A0U5C197"/>
<evidence type="ECO:0000256" key="4">
    <source>
        <dbReference type="ARBA" id="ARBA00022692"/>
    </source>
</evidence>
<dbReference type="InterPro" id="IPR036259">
    <property type="entry name" value="MFS_trans_sf"/>
</dbReference>
<feature type="domain" description="Major facilitator superfamily (MFS) profile" evidence="10">
    <location>
        <begin position="41"/>
        <end position="483"/>
    </location>
</feature>
<feature type="transmembrane region" description="Helical" evidence="9">
    <location>
        <begin position="109"/>
        <end position="128"/>
    </location>
</feature>
<feature type="transmembrane region" description="Helical" evidence="9">
    <location>
        <begin position="456"/>
        <end position="479"/>
    </location>
</feature>
<accession>A0A0U5C197</accession>
<dbReference type="EMBL" id="CDMC01000001">
    <property type="protein sequence ID" value="CEL00697.1"/>
    <property type="molecule type" value="Genomic_DNA"/>
</dbReference>
<dbReference type="GO" id="GO:0016020">
    <property type="term" value="C:membrane"/>
    <property type="evidence" value="ECO:0007669"/>
    <property type="project" value="UniProtKB-SubCell"/>
</dbReference>
<evidence type="ECO:0000256" key="1">
    <source>
        <dbReference type="ARBA" id="ARBA00004141"/>
    </source>
</evidence>
<dbReference type="Gene3D" id="1.20.1250.20">
    <property type="entry name" value="MFS general substrate transporter like domains"/>
    <property type="match status" value="1"/>
</dbReference>
<comment type="subcellular location">
    <subcellularLocation>
        <location evidence="1">Membrane</location>
        <topology evidence="1">Multi-pass membrane protein</topology>
    </subcellularLocation>
</comment>
<feature type="region of interest" description="Disordered" evidence="8">
    <location>
        <begin position="1"/>
        <end position="22"/>
    </location>
</feature>
<feature type="transmembrane region" description="Helical" evidence="9">
    <location>
        <begin position="172"/>
        <end position="191"/>
    </location>
</feature>
<feature type="transmembrane region" description="Helical" evidence="9">
    <location>
        <begin position="293"/>
        <end position="315"/>
    </location>
</feature>
<comment type="similarity">
    <text evidence="2 7">Belongs to the major facilitator superfamily. Sugar transporter (TC 2.A.1.1) family.</text>
</comment>
<dbReference type="NCBIfam" id="TIGR00879">
    <property type="entry name" value="SP"/>
    <property type="match status" value="1"/>
</dbReference>
<evidence type="ECO:0000256" key="8">
    <source>
        <dbReference type="SAM" id="MobiDB-lite"/>
    </source>
</evidence>
<evidence type="ECO:0000256" key="6">
    <source>
        <dbReference type="ARBA" id="ARBA00023136"/>
    </source>
</evidence>
<gene>
    <name evidence="11" type="ORF">ASPCAL00295</name>
</gene>
<organism evidence="11 12">
    <name type="scientific">Aspergillus calidoustus</name>
    <dbReference type="NCBI Taxonomy" id="454130"/>
    <lineage>
        <taxon>Eukaryota</taxon>
        <taxon>Fungi</taxon>
        <taxon>Dikarya</taxon>
        <taxon>Ascomycota</taxon>
        <taxon>Pezizomycotina</taxon>
        <taxon>Eurotiomycetes</taxon>
        <taxon>Eurotiomycetidae</taxon>
        <taxon>Eurotiales</taxon>
        <taxon>Aspergillaceae</taxon>
        <taxon>Aspergillus</taxon>
        <taxon>Aspergillus subgen. Nidulantes</taxon>
    </lineage>
</organism>
<dbReference type="InterPro" id="IPR020846">
    <property type="entry name" value="MFS_dom"/>
</dbReference>
<dbReference type="PANTHER" id="PTHR48022:SF64">
    <property type="entry name" value="MAJOR FACILITATOR SUPERFAMILY (MFS) PROFILE DOMAIN-CONTAINING PROTEIN"/>
    <property type="match status" value="1"/>
</dbReference>
<dbReference type="Proteomes" id="UP000054771">
    <property type="component" value="Unassembled WGS sequence"/>
</dbReference>
<dbReference type="SUPFAM" id="SSF103473">
    <property type="entry name" value="MFS general substrate transporter"/>
    <property type="match status" value="1"/>
</dbReference>
<keyword evidence="12" id="KW-1185">Reference proteome</keyword>
<feature type="transmembrane region" description="Helical" evidence="9">
    <location>
        <begin position="40"/>
        <end position="58"/>
    </location>
</feature>
<dbReference type="Pfam" id="PF00083">
    <property type="entry name" value="Sugar_tr"/>
    <property type="match status" value="1"/>
</dbReference>
<evidence type="ECO:0000256" key="7">
    <source>
        <dbReference type="RuleBase" id="RU003346"/>
    </source>
</evidence>
<feature type="transmembrane region" description="Helical" evidence="9">
    <location>
        <begin position="393"/>
        <end position="418"/>
    </location>
</feature>
<dbReference type="PANTHER" id="PTHR48022">
    <property type="entry name" value="PLASTIDIC GLUCOSE TRANSPORTER 4"/>
    <property type="match status" value="1"/>
</dbReference>
<feature type="compositionally biased region" description="Basic and acidic residues" evidence="8">
    <location>
        <begin position="515"/>
        <end position="527"/>
    </location>
</feature>
<protein>
    <recommendedName>
        <fullName evidence="10">Major facilitator superfamily (MFS) profile domain-containing protein</fullName>
    </recommendedName>
</protein>
<sequence>MAGQDQDRDNVPEATAGAMPEGTIDPKQWWHHPNLRTMNLLMFFPLLSIFTLGFDGSMMNGLQAVEGWRSYFGEPRGATLGLFNGAYPIGGLIAVPFISTLNDHLGRRWGIVTGAVICIIGAALQGAAQNLSMFVVSRGIIGAGAVLLQASGGPLVAEIAHPKQRATATAMFNTSYALGSIVAAWTTFGSFRINNTWSWRVPSLLQGLPSLIQLVGILFVPESPRWLISRGREQDALRMLAKYHAEGNENDPLVQFEYQEIRQAMTIERMNEDGNIFKKYWEFMRTPGNRKRFFILTWCACISQMSGNAFISYYLSPILAQVGLTSSLQQTLINATSQMLSWFSSLYFATLPARVGRRKLFLAALVLVFFCLIAITAGSGVFDSDSSNRSAGIAVVAFVYLFSPAYNLGLAPNLGLYITEIVPFNLRLRGMAVFQFWNLGFILFSTFAIPVGLDAIGWRLFCIFVGWLVVEFAVVWWTFPETKGPTLEEIAVIFDGPSAAHGGGKDIDLETQGGNKRDHAPSVEHRN</sequence>
<evidence type="ECO:0000259" key="10">
    <source>
        <dbReference type="PROSITE" id="PS50850"/>
    </source>
</evidence>
<dbReference type="PROSITE" id="PS50850">
    <property type="entry name" value="MFS"/>
    <property type="match status" value="1"/>
</dbReference>
<dbReference type="InterPro" id="IPR005828">
    <property type="entry name" value="MFS_sugar_transport-like"/>
</dbReference>
<proteinExistence type="inferred from homology"/>
<evidence type="ECO:0000256" key="5">
    <source>
        <dbReference type="ARBA" id="ARBA00022989"/>
    </source>
</evidence>
<name>A0A0U5C197_ASPCI</name>